<accession>A0A4S8M9C3</accession>
<sequence length="146" mass="16159">LNLAEDQRVREAVQKDELEIAGLLHDVSESAASRHALLDLEGEDAQKFFDVIQDVIDKGYLLNHEDNALARMLLVGLSETSEDLPSSLFLKGIEGPDEHLNCGGDVYQAMYNGQRVALKRMRVLQRDRGLPNVRKVSCLGVSGSEI</sequence>
<name>A0A4S8M9C3_DENBC</name>
<organism evidence="1 2">
    <name type="scientific">Dendrothele bispora (strain CBS 962.96)</name>
    <dbReference type="NCBI Taxonomy" id="1314807"/>
    <lineage>
        <taxon>Eukaryota</taxon>
        <taxon>Fungi</taxon>
        <taxon>Dikarya</taxon>
        <taxon>Basidiomycota</taxon>
        <taxon>Agaricomycotina</taxon>
        <taxon>Agaricomycetes</taxon>
        <taxon>Agaricomycetidae</taxon>
        <taxon>Agaricales</taxon>
        <taxon>Agaricales incertae sedis</taxon>
        <taxon>Dendrothele</taxon>
    </lineage>
</organism>
<gene>
    <name evidence="1" type="ORF">K435DRAFT_659807</name>
</gene>
<proteinExistence type="predicted"/>
<evidence type="ECO:0000313" key="2">
    <source>
        <dbReference type="Proteomes" id="UP000297245"/>
    </source>
</evidence>
<dbReference type="Proteomes" id="UP000297245">
    <property type="component" value="Unassembled WGS sequence"/>
</dbReference>
<dbReference type="AlphaFoldDB" id="A0A4S8M9C3"/>
<evidence type="ECO:0008006" key="3">
    <source>
        <dbReference type="Google" id="ProtNLM"/>
    </source>
</evidence>
<evidence type="ECO:0000313" key="1">
    <source>
        <dbReference type="EMBL" id="THU98994.1"/>
    </source>
</evidence>
<reference evidence="1 2" key="1">
    <citation type="journal article" date="2019" name="Nat. Ecol. Evol.">
        <title>Megaphylogeny resolves global patterns of mushroom evolution.</title>
        <authorList>
            <person name="Varga T."/>
            <person name="Krizsan K."/>
            <person name="Foldi C."/>
            <person name="Dima B."/>
            <person name="Sanchez-Garcia M."/>
            <person name="Sanchez-Ramirez S."/>
            <person name="Szollosi G.J."/>
            <person name="Szarkandi J.G."/>
            <person name="Papp V."/>
            <person name="Albert L."/>
            <person name="Andreopoulos W."/>
            <person name="Angelini C."/>
            <person name="Antonin V."/>
            <person name="Barry K.W."/>
            <person name="Bougher N.L."/>
            <person name="Buchanan P."/>
            <person name="Buyck B."/>
            <person name="Bense V."/>
            <person name="Catcheside P."/>
            <person name="Chovatia M."/>
            <person name="Cooper J."/>
            <person name="Damon W."/>
            <person name="Desjardin D."/>
            <person name="Finy P."/>
            <person name="Geml J."/>
            <person name="Haridas S."/>
            <person name="Hughes K."/>
            <person name="Justo A."/>
            <person name="Karasinski D."/>
            <person name="Kautmanova I."/>
            <person name="Kiss B."/>
            <person name="Kocsube S."/>
            <person name="Kotiranta H."/>
            <person name="LaButti K.M."/>
            <person name="Lechner B.E."/>
            <person name="Liimatainen K."/>
            <person name="Lipzen A."/>
            <person name="Lukacs Z."/>
            <person name="Mihaltcheva S."/>
            <person name="Morgado L.N."/>
            <person name="Niskanen T."/>
            <person name="Noordeloos M.E."/>
            <person name="Ohm R.A."/>
            <person name="Ortiz-Santana B."/>
            <person name="Ovrebo C."/>
            <person name="Racz N."/>
            <person name="Riley R."/>
            <person name="Savchenko A."/>
            <person name="Shiryaev A."/>
            <person name="Soop K."/>
            <person name="Spirin V."/>
            <person name="Szebenyi C."/>
            <person name="Tomsovsky M."/>
            <person name="Tulloss R.E."/>
            <person name="Uehling J."/>
            <person name="Grigoriev I.V."/>
            <person name="Vagvolgyi C."/>
            <person name="Papp T."/>
            <person name="Martin F.M."/>
            <person name="Miettinen O."/>
            <person name="Hibbett D.S."/>
            <person name="Nagy L.G."/>
        </authorList>
    </citation>
    <scope>NUCLEOTIDE SEQUENCE [LARGE SCALE GENOMIC DNA]</scope>
    <source>
        <strain evidence="1 2">CBS 962.96</strain>
    </source>
</reference>
<feature type="non-terminal residue" evidence="1">
    <location>
        <position position="1"/>
    </location>
</feature>
<dbReference type="EMBL" id="ML179126">
    <property type="protein sequence ID" value="THU98994.1"/>
    <property type="molecule type" value="Genomic_DNA"/>
</dbReference>
<protein>
    <recommendedName>
        <fullName evidence="3">HD domain-containing protein</fullName>
    </recommendedName>
</protein>
<keyword evidence="2" id="KW-1185">Reference proteome</keyword>
<dbReference type="OrthoDB" id="2964234at2759"/>